<evidence type="ECO:0000313" key="1">
    <source>
        <dbReference type="EMBL" id="TFK52177.1"/>
    </source>
</evidence>
<protein>
    <recommendedName>
        <fullName evidence="3">Protein kinase domain-containing protein</fullName>
    </recommendedName>
</protein>
<evidence type="ECO:0000313" key="2">
    <source>
        <dbReference type="Proteomes" id="UP000305948"/>
    </source>
</evidence>
<dbReference type="OrthoDB" id="3138711at2759"/>
<dbReference type="EMBL" id="ML213509">
    <property type="protein sequence ID" value="TFK52177.1"/>
    <property type="molecule type" value="Genomic_DNA"/>
</dbReference>
<dbReference type="Proteomes" id="UP000305948">
    <property type="component" value="Unassembled WGS sequence"/>
</dbReference>
<sequence>MGRYQTAEEGVRCEDMAYNQLHFMQGALIPWYFGAHKFTLPNGHEIYGVIMEYVSGTSLGSKDMNALTAQQQVQLVRSADLAVRALEHADVSQHDWHGQQILVKNHHSGTHCVFIDFAAASTSLHVADMHRTDDYGQVLDILTHNPLLDAELAFDSYGERRCWDDFGIILKINGKTLTRFTQEPYQYVWDTKEQANE</sequence>
<evidence type="ECO:0008006" key="3">
    <source>
        <dbReference type="Google" id="ProtNLM"/>
    </source>
</evidence>
<proteinExistence type="predicted"/>
<gene>
    <name evidence="1" type="ORF">OE88DRAFT_1368248</name>
</gene>
<organism evidence="1 2">
    <name type="scientific">Heliocybe sulcata</name>
    <dbReference type="NCBI Taxonomy" id="5364"/>
    <lineage>
        <taxon>Eukaryota</taxon>
        <taxon>Fungi</taxon>
        <taxon>Dikarya</taxon>
        <taxon>Basidiomycota</taxon>
        <taxon>Agaricomycotina</taxon>
        <taxon>Agaricomycetes</taxon>
        <taxon>Gloeophyllales</taxon>
        <taxon>Gloeophyllaceae</taxon>
        <taxon>Heliocybe</taxon>
    </lineage>
</organism>
<dbReference type="InterPro" id="IPR011009">
    <property type="entry name" value="Kinase-like_dom_sf"/>
</dbReference>
<keyword evidence="2" id="KW-1185">Reference proteome</keyword>
<accession>A0A5C3N5P9</accession>
<reference evidence="1 2" key="1">
    <citation type="journal article" date="2019" name="Nat. Ecol. Evol.">
        <title>Megaphylogeny resolves global patterns of mushroom evolution.</title>
        <authorList>
            <person name="Varga T."/>
            <person name="Krizsan K."/>
            <person name="Foldi C."/>
            <person name="Dima B."/>
            <person name="Sanchez-Garcia M."/>
            <person name="Sanchez-Ramirez S."/>
            <person name="Szollosi G.J."/>
            <person name="Szarkandi J.G."/>
            <person name="Papp V."/>
            <person name="Albert L."/>
            <person name="Andreopoulos W."/>
            <person name="Angelini C."/>
            <person name="Antonin V."/>
            <person name="Barry K.W."/>
            <person name="Bougher N.L."/>
            <person name="Buchanan P."/>
            <person name="Buyck B."/>
            <person name="Bense V."/>
            <person name="Catcheside P."/>
            <person name="Chovatia M."/>
            <person name="Cooper J."/>
            <person name="Damon W."/>
            <person name="Desjardin D."/>
            <person name="Finy P."/>
            <person name="Geml J."/>
            <person name="Haridas S."/>
            <person name="Hughes K."/>
            <person name="Justo A."/>
            <person name="Karasinski D."/>
            <person name="Kautmanova I."/>
            <person name="Kiss B."/>
            <person name="Kocsube S."/>
            <person name="Kotiranta H."/>
            <person name="LaButti K.M."/>
            <person name="Lechner B.E."/>
            <person name="Liimatainen K."/>
            <person name="Lipzen A."/>
            <person name="Lukacs Z."/>
            <person name="Mihaltcheva S."/>
            <person name="Morgado L.N."/>
            <person name="Niskanen T."/>
            <person name="Noordeloos M.E."/>
            <person name="Ohm R.A."/>
            <person name="Ortiz-Santana B."/>
            <person name="Ovrebo C."/>
            <person name="Racz N."/>
            <person name="Riley R."/>
            <person name="Savchenko A."/>
            <person name="Shiryaev A."/>
            <person name="Soop K."/>
            <person name="Spirin V."/>
            <person name="Szebenyi C."/>
            <person name="Tomsovsky M."/>
            <person name="Tulloss R.E."/>
            <person name="Uehling J."/>
            <person name="Grigoriev I.V."/>
            <person name="Vagvolgyi C."/>
            <person name="Papp T."/>
            <person name="Martin F.M."/>
            <person name="Miettinen O."/>
            <person name="Hibbett D.S."/>
            <person name="Nagy L.G."/>
        </authorList>
    </citation>
    <scope>NUCLEOTIDE SEQUENCE [LARGE SCALE GENOMIC DNA]</scope>
    <source>
        <strain evidence="1 2">OMC1185</strain>
    </source>
</reference>
<name>A0A5C3N5P9_9AGAM</name>
<dbReference type="SUPFAM" id="SSF56112">
    <property type="entry name" value="Protein kinase-like (PK-like)"/>
    <property type="match status" value="1"/>
</dbReference>
<dbReference type="AlphaFoldDB" id="A0A5C3N5P9"/>